<dbReference type="Gene3D" id="1.10.150.130">
    <property type="match status" value="1"/>
</dbReference>
<dbReference type="GO" id="GO:0005737">
    <property type="term" value="C:cytoplasm"/>
    <property type="evidence" value="ECO:0007669"/>
    <property type="project" value="UniProtKB-SubCell"/>
</dbReference>
<evidence type="ECO:0000259" key="13">
    <source>
        <dbReference type="PROSITE" id="PS51900"/>
    </source>
</evidence>
<dbReference type="InterPro" id="IPR011931">
    <property type="entry name" value="Recomb_XerC"/>
</dbReference>
<dbReference type="GO" id="GO:0051301">
    <property type="term" value="P:cell division"/>
    <property type="evidence" value="ECO:0007669"/>
    <property type="project" value="UniProtKB-UniRule"/>
</dbReference>
<evidence type="ECO:0000256" key="9">
    <source>
        <dbReference type="ARBA" id="ARBA00023306"/>
    </source>
</evidence>
<dbReference type="PANTHER" id="PTHR30349:SF77">
    <property type="entry name" value="TYROSINE RECOMBINASE XERC"/>
    <property type="match status" value="1"/>
</dbReference>
<evidence type="ECO:0000256" key="6">
    <source>
        <dbReference type="ARBA" id="ARBA00022908"/>
    </source>
</evidence>
<evidence type="ECO:0000256" key="4">
    <source>
        <dbReference type="ARBA" id="ARBA00022618"/>
    </source>
</evidence>
<keyword evidence="3 10" id="KW-0963">Cytoplasm</keyword>
<evidence type="ECO:0000256" key="11">
    <source>
        <dbReference type="NCBIfam" id="TIGR02224"/>
    </source>
</evidence>
<dbReference type="InterPro" id="IPR010998">
    <property type="entry name" value="Integrase_recombinase_N"/>
</dbReference>
<feature type="active site" evidence="10">
    <location>
        <position position="253"/>
    </location>
</feature>
<feature type="active site" description="O-(3'-phospho-DNA)-tyrosine intermediate" evidence="10">
    <location>
        <position position="285"/>
    </location>
</feature>
<keyword evidence="8 10" id="KW-0233">DNA recombination</keyword>
<reference evidence="14" key="2">
    <citation type="submission" date="2020-08" db="EMBL/GenBank/DDBJ databases">
        <title>Complete genome sequence of Weissella confusa strain FS54 provides insights into metabolic potential.</title>
        <authorList>
            <person name="Fhoula I."/>
            <person name="Najjari A."/>
            <person name="Lekired A."/>
            <person name="Bessrour-Aouam N."/>
            <person name="Jaballah S."/>
            <person name="Klibi N."/>
            <person name="Ouzari H.-I."/>
        </authorList>
    </citation>
    <scope>NUCLEOTIDE SEQUENCE</scope>
    <source>
        <strain evidence="14">FS54</strain>
    </source>
</reference>
<evidence type="ECO:0000256" key="1">
    <source>
        <dbReference type="ARBA" id="ARBA00004496"/>
    </source>
</evidence>
<accession>A0A0R2F8Q9</accession>
<evidence type="ECO:0000313" key="15">
    <source>
        <dbReference type="EMBL" id="MBJ7631890.1"/>
    </source>
</evidence>
<organism evidence="16 17">
    <name type="scientific">Weissella confusa</name>
    <name type="common">Lactobacillus confusus</name>
    <dbReference type="NCBI Taxonomy" id="1583"/>
    <lineage>
        <taxon>Bacteria</taxon>
        <taxon>Bacillati</taxon>
        <taxon>Bacillota</taxon>
        <taxon>Bacilli</taxon>
        <taxon>Lactobacillales</taxon>
        <taxon>Lactobacillaceae</taxon>
        <taxon>Weissella</taxon>
    </lineage>
</organism>
<feature type="domain" description="Tyr recombinase" evidence="12">
    <location>
        <begin position="112"/>
        <end position="298"/>
    </location>
</feature>
<reference evidence="16 17" key="3">
    <citation type="journal article" date="2021" name="Int. J. Food Microbiol.">
        <title>Safety demonstration of a microbial species for use in the food chain: Weissella confusa.</title>
        <authorList>
            <person name="Bourdichon F."/>
            <person name="Patrone V."/>
            <person name="Fontana A."/>
            <person name="Milani G."/>
            <person name="Morelli L."/>
        </authorList>
    </citation>
    <scope>NUCLEOTIDE SEQUENCE [LARGE SCALE GENOMIC DNA]</scope>
    <source>
        <strain evidence="15">CCUG 30943</strain>
        <strain evidence="16 17">CCUG 43002</strain>
    </source>
</reference>
<dbReference type="EMBL" id="JAAOCX010000002">
    <property type="protein sequence ID" value="MBJ7631890.1"/>
    <property type="molecule type" value="Genomic_DNA"/>
</dbReference>
<dbReference type="GO" id="GO:0007059">
    <property type="term" value="P:chromosome segregation"/>
    <property type="evidence" value="ECO:0007669"/>
    <property type="project" value="UniProtKB-UniRule"/>
</dbReference>
<comment type="subunit">
    <text evidence="10">Forms a cyclic heterotetrameric complex composed of two molecules of XerC and two molecules of XerD.</text>
</comment>
<evidence type="ECO:0000256" key="7">
    <source>
        <dbReference type="ARBA" id="ARBA00023125"/>
    </source>
</evidence>
<evidence type="ECO:0000313" key="17">
    <source>
        <dbReference type="Proteomes" id="UP000728106"/>
    </source>
</evidence>
<dbReference type="Gene3D" id="1.10.443.10">
    <property type="entry name" value="Intergrase catalytic core"/>
    <property type="match status" value="1"/>
</dbReference>
<dbReference type="EMBL" id="JAAOCP010000007">
    <property type="protein sequence ID" value="MBJ7639168.1"/>
    <property type="molecule type" value="Genomic_DNA"/>
</dbReference>
<dbReference type="EMBL" id="JACSZT010000008">
    <property type="protein sequence ID" value="MBC6499101.1"/>
    <property type="molecule type" value="Genomic_DNA"/>
</dbReference>
<keyword evidence="6 10" id="KW-0229">DNA integration</keyword>
<dbReference type="GO" id="GO:0003677">
    <property type="term" value="F:DNA binding"/>
    <property type="evidence" value="ECO:0007669"/>
    <property type="project" value="UniProtKB-UniRule"/>
</dbReference>
<gene>
    <name evidence="10 16" type="primary">xerC</name>
    <name evidence="14" type="ORF">H7R52_10555</name>
    <name evidence="16" type="ORF">HAU20_07210</name>
    <name evidence="15" type="ORF">HAU43_02060</name>
</gene>
<dbReference type="Pfam" id="PF00589">
    <property type="entry name" value="Phage_integrase"/>
    <property type="match status" value="1"/>
</dbReference>
<dbReference type="GO" id="GO:0009037">
    <property type="term" value="F:tyrosine-based site-specific recombinase activity"/>
    <property type="evidence" value="ECO:0007669"/>
    <property type="project" value="UniProtKB-UniRule"/>
</dbReference>
<keyword evidence="5 10" id="KW-0159">Chromosome partition</keyword>
<dbReference type="GO" id="GO:0006313">
    <property type="term" value="P:DNA transposition"/>
    <property type="evidence" value="ECO:0007669"/>
    <property type="project" value="UniProtKB-UniRule"/>
</dbReference>
<dbReference type="PROSITE" id="PS51898">
    <property type="entry name" value="TYR_RECOMBINASE"/>
    <property type="match status" value="1"/>
</dbReference>
<feature type="active site" evidence="10">
    <location>
        <position position="276"/>
    </location>
</feature>
<dbReference type="InterPro" id="IPR011010">
    <property type="entry name" value="DNA_brk_join_enz"/>
</dbReference>
<comment type="caution">
    <text evidence="16">The sequence shown here is derived from an EMBL/GenBank/DDBJ whole genome shotgun (WGS) entry which is preliminary data.</text>
</comment>
<sequence length="306" mass="34473">MADTAKLTGLFLDYLRVERQYSDDTQKAYRSDINEFERFLIETGDQKTVDITAVDQYDVRVYLSALYEKGDVSRTIARKVSSLRAFYQFLERNEFVASNPFAGVQLKKAGRHLPRYFYEKELNKLFEVVMGDTSLLGIRNRLLLEILYGTGARVSEVAGLTLGMIDQQARIITITGKGNKTRIVPYGQYAADALAIYLADARPALLAKSDTLHDTLFVNQRGQALTTSGIEYILKQLAKKAGLTQVVSAHMFRHTFATDLLNNGADLRTVQQLLGHSSLSTTQIYTHVTTDALQKSYRDFFPRATE</sequence>
<dbReference type="InterPro" id="IPR013762">
    <property type="entry name" value="Integrase-like_cat_sf"/>
</dbReference>
<protein>
    <recommendedName>
        <fullName evidence="10 11">Tyrosine recombinase XerC</fullName>
    </recommendedName>
</protein>
<dbReference type="RefSeq" id="WP_003607893.1">
    <property type="nucleotide sequence ID" value="NZ_ALXH01000141.1"/>
</dbReference>
<dbReference type="HAMAP" id="MF_01808">
    <property type="entry name" value="Recomb_XerC_XerD"/>
    <property type="match status" value="1"/>
</dbReference>
<dbReference type="InterPro" id="IPR050090">
    <property type="entry name" value="Tyrosine_recombinase_XerCD"/>
</dbReference>
<dbReference type="InterPro" id="IPR023009">
    <property type="entry name" value="Tyrosine_recombinase_XerC/XerD"/>
</dbReference>
<keyword evidence="9 10" id="KW-0131">Cell cycle</keyword>
<dbReference type="InterPro" id="IPR044068">
    <property type="entry name" value="CB"/>
</dbReference>
<name>A0A0R2F8Q9_WEICO</name>
<evidence type="ECO:0000256" key="2">
    <source>
        <dbReference type="ARBA" id="ARBA00006657"/>
    </source>
</evidence>
<dbReference type="SUPFAM" id="SSF56349">
    <property type="entry name" value="DNA breaking-rejoining enzymes"/>
    <property type="match status" value="1"/>
</dbReference>
<comment type="similarity">
    <text evidence="2 10">Belongs to the 'phage' integrase family. XerC subfamily.</text>
</comment>
<feature type="active site" evidence="10">
    <location>
        <position position="153"/>
    </location>
</feature>
<dbReference type="OrthoDB" id="9801717at2"/>
<dbReference type="NCBIfam" id="NF001399">
    <property type="entry name" value="PRK00283.1"/>
    <property type="match status" value="1"/>
</dbReference>
<feature type="domain" description="Core-binding (CB)" evidence="13">
    <location>
        <begin position="2"/>
        <end position="91"/>
    </location>
</feature>
<dbReference type="CDD" id="cd00798">
    <property type="entry name" value="INT_XerDC_C"/>
    <property type="match status" value="1"/>
</dbReference>
<feature type="active site" evidence="10">
    <location>
        <position position="250"/>
    </location>
</feature>
<evidence type="ECO:0000256" key="3">
    <source>
        <dbReference type="ARBA" id="ARBA00022490"/>
    </source>
</evidence>
<dbReference type="InterPro" id="IPR002104">
    <property type="entry name" value="Integrase_catalytic"/>
</dbReference>
<keyword evidence="4 10" id="KW-0132">Cell division</keyword>
<dbReference type="PROSITE" id="PS51900">
    <property type="entry name" value="CB"/>
    <property type="match status" value="1"/>
</dbReference>
<dbReference type="Proteomes" id="UP000808038">
    <property type="component" value="Unassembled WGS sequence"/>
</dbReference>
<reference evidence="16" key="1">
    <citation type="submission" date="2020-02" db="EMBL/GenBank/DDBJ databases">
        <authorList>
            <person name="Fontana A."/>
            <person name="Patrone V."/>
            <person name="Morelli L."/>
        </authorList>
    </citation>
    <scope>NUCLEOTIDE SEQUENCE</scope>
    <source>
        <strain evidence="15">CCUG 30943</strain>
        <strain evidence="16">CCUG 43002</strain>
    </source>
</reference>
<evidence type="ECO:0000256" key="8">
    <source>
        <dbReference type="ARBA" id="ARBA00023172"/>
    </source>
</evidence>
<evidence type="ECO:0000259" key="12">
    <source>
        <dbReference type="PROSITE" id="PS51898"/>
    </source>
</evidence>
<dbReference type="PANTHER" id="PTHR30349">
    <property type="entry name" value="PHAGE INTEGRASE-RELATED"/>
    <property type="match status" value="1"/>
</dbReference>
<dbReference type="NCBIfam" id="NF040815">
    <property type="entry name" value="recomb_XerA_Arch"/>
    <property type="match status" value="1"/>
</dbReference>
<comment type="function">
    <text evidence="10">Site-specific tyrosine recombinase, which acts by catalyzing the cutting and rejoining of the recombining DNA molecules. The XerC-XerD complex is essential to convert dimers of the bacterial chromosome into monomers to permit their segregation at cell division. It also contributes to the segregational stability of plasmids.</text>
</comment>
<keyword evidence="7 10" id="KW-0238">DNA-binding</keyword>
<dbReference type="NCBIfam" id="TIGR02224">
    <property type="entry name" value="recomb_XerC"/>
    <property type="match status" value="1"/>
</dbReference>
<evidence type="ECO:0000313" key="14">
    <source>
        <dbReference type="EMBL" id="MBC6499101.1"/>
    </source>
</evidence>
<feature type="active site" evidence="10">
    <location>
        <position position="177"/>
    </location>
</feature>
<dbReference type="Proteomes" id="UP000650485">
    <property type="component" value="Unassembled WGS sequence"/>
</dbReference>
<evidence type="ECO:0000256" key="5">
    <source>
        <dbReference type="ARBA" id="ARBA00022829"/>
    </source>
</evidence>
<dbReference type="InterPro" id="IPR004107">
    <property type="entry name" value="Integrase_SAM-like_N"/>
</dbReference>
<evidence type="ECO:0000256" key="10">
    <source>
        <dbReference type="HAMAP-Rule" id="MF_01808"/>
    </source>
</evidence>
<dbReference type="Proteomes" id="UP000728106">
    <property type="component" value="Unassembled WGS sequence"/>
</dbReference>
<evidence type="ECO:0000313" key="16">
    <source>
        <dbReference type="EMBL" id="MBJ7639168.1"/>
    </source>
</evidence>
<dbReference type="Pfam" id="PF02899">
    <property type="entry name" value="Phage_int_SAM_1"/>
    <property type="match status" value="1"/>
</dbReference>
<proteinExistence type="inferred from homology"/>
<dbReference type="AlphaFoldDB" id="A0A0R2F8Q9"/>
<comment type="subcellular location">
    <subcellularLocation>
        <location evidence="1 10">Cytoplasm</location>
    </subcellularLocation>
</comment>
<keyword evidence="17" id="KW-1185">Reference proteome</keyword>